<accession>A0ACC0IMD8</accession>
<protein>
    <submittedName>
        <fullName evidence="1">UDP-glycosyltransferase 72B3</fullName>
    </submittedName>
</protein>
<evidence type="ECO:0000313" key="2">
    <source>
        <dbReference type="Proteomes" id="UP001060215"/>
    </source>
</evidence>
<organism evidence="1 2">
    <name type="scientific">Camellia lanceoleosa</name>
    <dbReference type="NCBI Taxonomy" id="1840588"/>
    <lineage>
        <taxon>Eukaryota</taxon>
        <taxon>Viridiplantae</taxon>
        <taxon>Streptophyta</taxon>
        <taxon>Embryophyta</taxon>
        <taxon>Tracheophyta</taxon>
        <taxon>Spermatophyta</taxon>
        <taxon>Magnoliopsida</taxon>
        <taxon>eudicotyledons</taxon>
        <taxon>Gunneridae</taxon>
        <taxon>Pentapetalae</taxon>
        <taxon>asterids</taxon>
        <taxon>Ericales</taxon>
        <taxon>Theaceae</taxon>
        <taxon>Camellia</taxon>
    </lineage>
</organism>
<keyword evidence="2" id="KW-1185">Reference proteome</keyword>
<comment type="caution">
    <text evidence="1">The sequence shown here is derived from an EMBL/GenBank/DDBJ whole genome shotgun (WGS) entry which is preliminary data.</text>
</comment>
<name>A0ACC0IMD8_9ERIC</name>
<reference evidence="1 2" key="1">
    <citation type="journal article" date="2022" name="Plant J.">
        <title>Chromosome-level genome of Camellia lanceoleosa provides a valuable resource for understanding genome evolution and self-incompatibility.</title>
        <authorList>
            <person name="Gong W."/>
            <person name="Xiao S."/>
            <person name="Wang L."/>
            <person name="Liao Z."/>
            <person name="Chang Y."/>
            <person name="Mo W."/>
            <person name="Hu G."/>
            <person name="Li W."/>
            <person name="Zhao G."/>
            <person name="Zhu H."/>
            <person name="Hu X."/>
            <person name="Ji K."/>
            <person name="Xiang X."/>
            <person name="Song Q."/>
            <person name="Yuan D."/>
            <person name="Jin S."/>
            <person name="Zhang L."/>
        </authorList>
    </citation>
    <scope>NUCLEOTIDE SEQUENCE [LARGE SCALE GENOMIC DNA]</scope>
    <source>
        <strain evidence="1">SQ_2022a</strain>
    </source>
</reference>
<dbReference type="Proteomes" id="UP001060215">
    <property type="component" value="Chromosome 3"/>
</dbReference>
<dbReference type="EMBL" id="CM045760">
    <property type="protein sequence ID" value="KAI8026551.1"/>
    <property type="molecule type" value="Genomic_DNA"/>
</dbReference>
<gene>
    <name evidence="1" type="ORF">LOK49_LG02G00795</name>
</gene>
<sequence length="100" mass="11275">MEEETIKALQAEEPDKPSVYLGRDLPESFQDRSVNAYKKLINNVKQFRSAEGIIVNSFVDMEEETIKALQAEEPDKPSVYRIGPLIQVDSSDGLDQSKCL</sequence>
<evidence type="ECO:0000313" key="1">
    <source>
        <dbReference type="EMBL" id="KAI8026551.1"/>
    </source>
</evidence>
<proteinExistence type="predicted"/>